<evidence type="ECO:0000256" key="6">
    <source>
        <dbReference type="ARBA" id="ARBA00023098"/>
    </source>
</evidence>
<evidence type="ECO:0000256" key="4">
    <source>
        <dbReference type="ARBA" id="ARBA00022676"/>
    </source>
</evidence>
<accession>A0A2R5GFV5</accession>
<dbReference type="EC" id="2.4.1.182" evidence="1"/>
<proteinExistence type="predicted"/>
<dbReference type="GO" id="GO:0009245">
    <property type="term" value="P:lipid A biosynthetic process"/>
    <property type="evidence" value="ECO:0007669"/>
    <property type="project" value="UniProtKB-KW"/>
</dbReference>
<dbReference type="Pfam" id="PF02684">
    <property type="entry name" value="LpxB"/>
    <property type="match status" value="2"/>
</dbReference>
<dbReference type="GO" id="GO:0016020">
    <property type="term" value="C:membrane"/>
    <property type="evidence" value="ECO:0007669"/>
    <property type="project" value="GOC"/>
</dbReference>
<evidence type="ECO:0000256" key="2">
    <source>
        <dbReference type="ARBA" id="ARBA00022516"/>
    </source>
</evidence>
<dbReference type="PANTHER" id="PTHR30372:SF4">
    <property type="entry name" value="LIPID-A-DISACCHARIDE SYNTHASE, MITOCHONDRIAL-RELATED"/>
    <property type="match status" value="1"/>
</dbReference>
<evidence type="ECO:0000256" key="5">
    <source>
        <dbReference type="ARBA" id="ARBA00022679"/>
    </source>
</evidence>
<keyword evidence="6" id="KW-0443">Lipid metabolism</keyword>
<keyword evidence="4" id="KW-0328">Glycosyltransferase</keyword>
<dbReference type="OrthoDB" id="2419at2759"/>
<keyword evidence="3" id="KW-0441">Lipid A biosynthesis</keyword>
<keyword evidence="5" id="KW-0808">Transferase</keyword>
<dbReference type="InParanoid" id="A0A2R5GFV5"/>
<comment type="catalytic activity">
    <reaction evidence="7">
        <text>a lipid X + a UDP-2-N,3-O-bis[(3R)-3-hydroxyacyl]-alpha-D-glucosamine = a lipid A disaccharide + UDP + H(+)</text>
        <dbReference type="Rhea" id="RHEA:67828"/>
        <dbReference type="ChEBI" id="CHEBI:15378"/>
        <dbReference type="ChEBI" id="CHEBI:58223"/>
        <dbReference type="ChEBI" id="CHEBI:137748"/>
        <dbReference type="ChEBI" id="CHEBI:176338"/>
        <dbReference type="ChEBI" id="CHEBI:176343"/>
        <dbReference type="EC" id="2.4.1.182"/>
    </reaction>
</comment>
<organism evidence="8 9">
    <name type="scientific">Hondaea fermentalgiana</name>
    <dbReference type="NCBI Taxonomy" id="2315210"/>
    <lineage>
        <taxon>Eukaryota</taxon>
        <taxon>Sar</taxon>
        <taxon>Stramenopiles</taxon>
        <taxon>Bigyra</taxon>
        <taxon>Labyrinthulomycetes</taxon>
        <taxon>Thraustochytrida</taxon>
        <taxon>Thraustochytriidae</taxon>
        <taxon>Hondaea</taxon>
    </lineage>
</organism>
<evidence type="ECO:0000256" key="7">
    <source>
        <dbReference type="ARBA" id="ARBA00048975"/>
    </source>
</evidence>
<protein>
    <recommendedName>
        <fullName evidence="1">lipid-A-disaccharide synthase</fullName>
        <ecNumber evidence="1">2.4.1.182</ecNumber>
    </recommendedName>
</protein>
<evidence type="ECO:0000313" key="8">
    <source>
        <dbReference type="EMBL" id="GBG27523.1"/>
    </source>
</evidence>
<dbReference type="EMBL" id="BEYU01000032">
    <property type="protein sequence ID" value="GBG27523.1"/>
    <property type="molecule type" value="Genomic_DNA"/>
</dbReference>
<keyword evidence="2" id="KW-0444">Lipid biosynthesis</keyword>
<comment type="caution">
    <text evidence="8">The sequence shown here is derived from an EMBL/GenBank/DDBJ whole genome shotgun (WGS) entry which is preliminary data.</text>
</comment>
<reference evidence="8 9" key="1">
    <citation type="submission" date="2017-12" db="EMBL/GenBank/DDBJ databases">
        <title>Sequencing, de novo assembly and annotation of complete genome of a new Thraustochytrid species, strain FCC1311.</title>
        <authorList>
            <person name="Sedici K."/>
            <person name="Godart F."/>
            <person name="Aiese Cigliano R."/>
            <person name="Sanseverino W."/>
            <person name="Barakat M."/>
            <person name="Ortet P."/>
            <person name="Marechal E."/>
            <person name="Cagnac O."/>
            <person name="Amato A."/>
        </authorList>
    </citation>
    <scope>NUCLEOTIDE SEQUENCE [LARGE SCALE GENOMIC DNA]</scope>
</reference>
<evidence type="ECO:0000256" key="3">
    <source>
        <dbReference type="ARBA" id="ARBA00022556"/>
    </source>
</evidence>
<name>A0A2R5GFV5_9STRA</name>
<evidence type="ECO:0000256" key="1">
    <source>
        <dbReference type="ARBA" id="ARBA00012687"/>
    </source>
</evidence>
<keyword evidence="9" id="KW-1185">Reference proteome</keyword>
<dbReference type="GO" id="GO:0005543">
    <property type="term" value="F:phospholipid binding"/>
    <property type="evidence" value="ECO:0007669"/>
    <property type="project" value="TreeGrafter"/>
</dbReference>
<dbReference type="GO" id="GO:0008915">
    <property type="term" value="F:lipid-A-disaccharide synthase activity"/>
    <property type="evidence" value="ECO:0007669"/>
    <property type="project" value="UniProtKB-EC"/>
</dbReference>
<dbReference type="PANTHER" id="PTHR30372">
    <property type="entry name" value="LIPID-A-DISACCHARIDE SYNTHASE"/>
    <property type="match status" value="1"/>
</dbReference>
<dbReference type="InterPro" id="IPR003835">
    <property type="entry name" value="Glyco_trans_19"/>
</dbReference>
<dbReference type="Proteomes" id="UP000241890">
    <property type="component" value="Unassembled WGS sequence"/>
</dbReference>
<evidence type="ECO:0000313" key="9">
    <source>
        <dbReference type="Proteomes" id="UP000241890"/>
    </source>
</evidence>
<dbReference type="SUPFAM" id="SSF53756">
    <property type="entry name" value="UDP-Glycosyltransferase/glycogen phosphorylase"/>
    <property type="match status" value="1"/>
</dbReference>
<dbReference type="AlphaFoldDB" id="A0A2R5GFV5"/>
<sequence length="393" mass="43796">MNDIAVMGLGSVLTSLPRIFMRLRRAEHYCTNVLKPHVVLTVDAKGFNLRLQRRLDNGPWRRMHIVGPSPWALKPLLGAQNPRTLNLARTVDQLFLLMPFERSWFTPTTQCTCIGHPALQAALPQESFAPADNAMPEDSSSSHACVAPAAYVKANPLNPWQRLSLADRVLAKGTSQNNIVAFFPGSRLQELRWALPLVLELAQQMGPSVEWRISTTPGTAAHIQEFLRHRNESDFTFSLESDPTILYRDAKAAVAVSGTIVTELAIHNVPSIVIYDADWLTRRAASYLARVDYVSLPNILADRAIIPEFIFENCTAARIAPALQDLLNSQAQIAKDHSGSQETQNFAHMQSRNLQKVLPHIAVWDNVSQKPRMPADIVAAALIHRFDELDGRE</sequence>
<gene>
    <name evidence="8" type="ORF">FCC1311_037462</name>
</gene>